<dbReference type="Pfam" id="PF00583">
    <property type="entry name" value="Acetyltransf_1"/>
    <property type="match status" value="1"/>
</dbReference>
<feature type="domain" description="N-acetyltransferase" evidence="1">
    <location>
        <begin position="23"/>
        <end position="170"/>
    </location>
</feature>
<keyword evidence="3" id="KW-1185">Reference proteome</keyword>
<gene>
    <name evidence="2" type="ORF">GGR36_003364</name>
</gene>
<name>A0A840BR50_9RHOO</name>
<dbReference type="PROSITE" id="PS51186">
    <property type="entry name" value="GNAT"/>
    <property type="match status" value="1"/>
</dbReference>
<dbReference type="RefSeq" id="WP_183635922.1">
    <property type="nucleotide sequence ID" value="NZ_BAABLE010000005.1"/>
</dbReference>
<dbReference type="Gene3D" id="3.40.630.30">
    <property type="match status" value="1"/>
</dbReference>
<dbReference type="GO" id="GO:0016747">
    <property type="term" value="F:acyltransferase activity, transferring groups other than amino-acyl groups"/>
    <property type="evidence" value="ECO:0007669"/>
    <property type="project" value="InterPro"/>
</dbReference>
<keyword evidence="2" id="KW-0808">Transferase</keyword>
<dbReference type="InterPro" id="IPR016181">
    <property type="entry name" value="Acyl_CoA_acyltransferase"/>
</dbReference>
<evidence type="ECO:0000313" key="3">
    <source>
        <dbReference type="Proteomes" id="UP000561045"/>
    </source>
</evidence>
<proteinExistence type="predicted"/>
<dbReference type="EMBL" id="JACIET010000002">
    <property type="protein sequence ID" value="MBB4014018.1"/>
    <property type="molecule type" value="Genomic_DNA"/>
</dbReference>
<dbReference type="InterPro" id="IPR000182">
    <property type="entry name" value="GNAT_dom"/>
</dbReference>
<organism evidence="2 3">
    <name type="scientific">Niveibacterium umoris</name>
    <dbReference type="NCBI Taxonomy" id="1193620"/>
    <lineage>
        <taxon>Bacteria</taxon>
        <taxon>Pseudomonadati</taxon>
        <taxon>Pseudomonadota</taxon>
        <taxon>Betaproteobacteria</taxon>
        <taxon>Rhodocyclales</taxon>
        <taxon>Rhodocyclaceae</taxon>
        <taxon>Niveibacterium</taxon>
    </lineage>
</organism>
<accession>A0A840BR50</accession>
<comment type="caution">
    <text evidence="2">The sequence shown here is derived from an EMBL/GenBank/DDBJ whole genome shotgun (WGS) entry which is preliminary data.</text>
</comment>
<dbReference type="AlphaFoldDB" id="A0A840BR50"/>
<evidence type="ECO:0000313" key="2">
    <source>
        <dbReference type="EMBL" id="MBB4014018.1"/>
    </source>
</evidence>
<dbReference type="CDD" id="cd04301">
    <property type="entry name" value="NAT_SF"/>
    <property type="match status" value="1"/>
</dbReference>
<dbReference type="SUPFAM" id="SSF55729">
    <property type="entry name" value="Acyl-CoA N-acyltransferases (Nat)"/>
    <property type="match status" value="1"/>
</dbReference>
<dbReference type="Proteomes" id="UP000561045">
    <property type="component" value="Unassembled WGS sequence"/>
</dbReference>
<reference evidence="2 3" key="1">
    <citation type="submission" date="2020-08" db="EMBL/GenBank/DDBJ databases">
        <title>Genomic Encyclopedia of Type Strains, Phase IV (KMG-IV): sequencing the most valuable type-strain genomes for metagenomic binning, comparative biology and taxonomic classification.</title>
        <authorList>
            <person name="Goeker M."/>
        </authorList>
    </citation>
    <scope>NUCLEOTIDE SEQUENCE [LARGE SCALE GENOMIC DNA]</scope>
    <source>
        <strain evidence="2 3">DSM 106739</strain>
    </source>
</reference>
<sequence length="170" mass="19067">MNQATMPTAPQLELVAAGPDDVERIEALMQFYNYDLSETCEVRFSEAGSYAIRPKRDYLAQPGTSAYLMRVDGELAGFAIVDAECEHADSDFNLGYFFIARRFRGRGHGSAAVRQLFRLHRGNWEIYHLAANHAAGAFWQRVLAACAVDRLESSARTIHGEACVLFRFKV</sequence>
<protein>
    <submittedName>
        <fullName evidence="2">Putative acetyltransferase</fullName>
    </submittedName>
</protein>
<evidence type="ECO:0000259" key="1">
    <source>
        <dbReference type="PROSITE" id="PS51186"/>
    </source>
</evidence>